<feature type="domain" description="USP" evidence="8">
    <location>
        <begin position="1"/>
        <end position="270"/>
    </location>
</feature>
<comment type="similarity">
    <text evidence="2">Belongs to the peptidase C19 family.</text>
</comment>
<dbReference type="Pfam" id="PF00443">
    <property type="entry name" value="UCH"/>
    <property type="match status" value="1"/>
</dbReference>
<dbReference type="GO" id="GO:0016579">
    <property type="term" value="P:protein deubiquitination"/>
    <property type="evidence" value="ECO:0007669"/>
    <property type="project" value="InterPro"/>
</dbReference>
<dbReference type="InterPro" id="IPR050164">
    <property type="entry name" value="Peptidase_C19"/>
</dbReference>
<dbReference type="PANTHER" id="PTHR24006:SF888">
    <property type="entry name" value="UBIQUITIN CARBOXYL-TERMINAL HYDROLASE 30"/>
    <property type="match status" value="1"/>
</dbReference>
<dbReference type="HOGENOM" id="CLU_1020441_0_0_1"/>
<evidence type="ECO:0000256" key="6">
    <source>
        <dbReference type="ARBA" id="ARBA00022801"/>
    </source>
</evidence>
<evidence type="ECO:0000256" key="1">
    <source>
        <dbReference type="ARBA" id="ARBA00000707"/>
    </source>
</evidence>
<dbReference type="GO" id="GO:0005829">
    <property type="term" value="C:cytosol"/>
    <property type="evidence" value="ECO:0007669"/>
    <property type="project" value="TreeGrafter"/>
</dbReference>
<dbReference type="GeneID" id="20240898"/>
<accession>V3ZUN3</accession>
<dbReference type="InterPro" id="IPR038765">
    <property type="entry name" value="Papain-like_cys_pep_sf"/>
</dbReference>
<dbReference type="InterPro" id="IPR001394">
    <property type="entry name" value="Peptidase_C19_UCH"/>
</dbReference>
<evidence type="ECO:0000313" key="10">
    <source>
        <dbReference type="EMBL" id="ESO84641.1"/>
    </source>
</evidence>
<reference evidence="10 11" key="1">
    <citation type="journal article" date="2013" name="Nature">
        <title>Insights into bilaterian evolution from three spiralian genomes.</title>
        <authorList>
            <person name="Simakov O."/>
            <person name="Marletaz F."/>
            <person name="Cho S.J."/>
            <person name="Edsinger-Gonzales E."/>
            <person name="Havlak P."/>
            <person name="Hellsten U."/>
            <person name="Kuo D.H."/>
            <person name="Larsson T."/>
            <person name="Lv J."/>
            <person name="Arendt D."/>
            <person name="Savage R."/>
            <person name="Osoegawa K."/>
            <person name="de Jong P."/>
            <person name="Grimwood J."/>
            <person name="Chapman J.A."/>
            <person name="Shapiro H."/>
            <person name="Aerts A."/>
            <person name="Otillar R.P."/>
            <person name="Terry A.Y."/>
            <person name="Boore J.L."/>
            <person name="Grigoriev I.V."/>
            <person name="Lindberg D.R."/>
            <person name="Seaver E.C."/>
            <person name="Weisblat D.A."/>
            <person name="Putnam N.H."/>
            <person name="Rokhsar D.S."/>
        </authorList>
    </citation>
    <scope>NUCLEOTIDE SEQUENCE [LARGE SCALE GENOMIC DNA]</scope>
</reference>
<keyword evidence="4" id="KW-0645">Protease</keyword>
<sequence>MSEKLPCELQNDRNETFLETLRKNLTERIQMVLIVVPNNKKDRYDAIKKFCCVEHPVPSQVVVARTLSKKQMLMSLPQCLCIHIQRRQWLNSNLPVKRYDHVSFQEILNMDNYVYMKANKKNLRNRCGLFGGKDDTLDSLRFGTQNQNEVLQSAPVNLLRALNYDSKTTMNGIFVQPPSPLSLHNTHADENHNGPDLAPHTEFQYKLASVISHIGNEYSGHFVAYRRTPVPSVKNTMGAKWLYTSDETVKKVSFHQVINSEAYMLFYERMPSE</sequence>
<dbReference type="PROSITE" id="PS00973">
    <property type="entry name" value="USP_2"/>
    <property type="match status" value="1"/>
</dbReference>
<dbReference type="InterPro" id="IPR003165">
    <property type="entry name" value="Piwi"/>
</dbReference>
<evidence type="ECO:0000256" key="7">
    <source>
        <dbReference type="ARBA" id="ARBA00022807"/>
    </source>
</evidence>
<protein>
    <recommendedName>
        <fullName evidence="3">ubiquitinyl hydrolase 1</fullName>
        <ecNumber evidence="3">3.4.19.12</ecNumber>
    </recommendedName>
</protein>
<evidence type="ECO:0000256" key="3">
    <source>
        <dbReference type="ARBA" id="ARBA00012759"/>
    </source>
</evidence>
<comment type="catalytic activity">
    <reaction evidence="1">
        <text>Thiol-dependent hydrolysis of ester, thioester, amide, peptide and isopeptide bonds formed by the C-terminal Gly of ubiquitin (a 76-residue protein attached to proteins as an intracellular targeting signal).</text>
        <dbReference type="EC" id="3.4.19.12"/>
    </reaction>
</comment>
<proteinExistence type="inferred from homology"/>
<keyword evidence="6" id="KW-0378">Hydrolase</keyword>
<dbReference type="EMBL" id="KB203440">
    <property type="protein sequence ID" value="ESO84641.1"/>
    <property type="molecule type" value="Genomic_DNA"/>
</dbReference>
<organism evidence="10 11">
    <name type="scientific">Lottia gigantea</name>
    <name type="common">Giant owl limpet</name>
    <dbReference type="NCBI Taxonomy" id="225164"/>
    <lineage>
        <taxon>Eukaryota</taxon>
        <taxon>Metazoa</taxon>
        <taxon>Spiralia</taxon>
        <taxon>Lophotrochozoa</taxon>
        <taxon>Mollusca</taxon>
        <taxon>Gastropoda</taxon>
        <taxon>Patellogastropoda</taxon>
        <taxon>Lottioidea</taxon>
        <taxon>Lottiidae</taxon>
        <taxon>Lottia</taxon>
    </lineage>
</organism>
<dbReference type="GO" id="GO:0006508">
    <property type="term" value="P:proteolysis"/>
    <property type="evidence" value="ECO:0007669"/>
    <property type="project" value="UniProtKB-KW"/>
</dbReference>
<evidence type="ECO:0000256" key="2">
    <source>
        <dbReference type="ARBA" id="ARBA00009085"/>
    </source>
</evidence>
<dbReference type="EC" id="3.4.19.12" evidence="3"/>
<dbReference type="GO" id="GO:0003676">
    <property type="term" value="F:nucleic acid binding"/>
    <property type="evidence" value="ECO:0007669"/>
    <property type="project" value="InterPro"/>
</dbReference>
<dbReference type="InterPro" id="IPR018200">
    <property type="entry name" value="USP_CS"/>
</dbReference>
<dbReference type="GO" id="GO:0004843">
    <property type="term" value="F:cysteine-type deubiquitinase activity"/>
    <property type="evidence" value="ECO:0007669"/>
    <property type="project" value="UniProtKB-EC"/>
</dbReference>
<keyword evidence="11" id="KW-1185">Reference proteome</keyword>
<dbReference type="KEGG" id="lgi:LOTGIDRAFT_168499"/>
<evidence type="ECO:0000256" key="4">
    <source>
        <dbReference type="ARBA" id="ARBA00022670"/>
    </source>
</evidence>
<feature type="domain" description="Piwi" evidence="9">
    <location>
        <begin position="31"/>
        <end position="71"/>
    </location>
</feature>
<dbReference type="PROSITE" id="PS50822">
    <property type="entry name" value="PIWI"/>
    <property type="match status" value="1"/>
</dbReference>
<dbReference type="OrthoDB" id="2248014at2759"/>
<keyword evidence="7" id="KW-0788">Thiol protease</keyword>
<dbReference type="OMA" id="ECAKCSA"/>
<gene>
    <name evidence="10" type="ORF">LOTGIDRAFT_168499</name>
</gene>
<dbReference type="SUPFAM" id="SSF54001">
    <property type="entry name" value="Cysteine proteinases"/>
    <property type="match status" value="1"/>
</dbReference>
<dbReference type="GO" id="GO:0005634">
    <property type="term" value="C:nucleus"/>
    <property type="evidence" value="ECO:0007669"/>
    <property type="project" value="TreeGrafter"/>
</dbReference>
<keyword evidence="5" id="KW-0833">Ubl conjugation pathway</keyword>
<name>V3ZUN3_LOTGI</name>
<dbReference type="PANTHER" id="PTHR24006">
    <property type="entry name" value="UBIQUITIN CARBOXYL-TERMINAL HYDROLASE"/>
    <property type="match status" value="1"/>
</dbReference>
<dbReference type="PROSITE" id="PS50235">
    <property type="entry name" value="USP_3"/>
    <property type="match status" value="1"/>
</dbReference>
<evidence type="ECO:0000313" key="11">
    <source>
        <dbReference type="Proteomes" id="UP000030746"/>
    </source>
</evidence>
<dbReference type="InterPro" id="IPR028889">
    <property type="entry name" value="USP"/>
</dbReference>
<dbReference type="CTD" id="20240898"/>
<evidence type="ECO:0000256" key="5">
    <source>
        <dbReference type="ARBA" id="ARBA00022786"/>
    </source>
</evidence>
<dbReference type="Gene3D" id="3.90.70.10">
    <property type="entry name" value="Cysteine proteinases"/>
    <property type="match status" value="1"/>
</dbReference>
<dbReference type="RefSeq" id="XP_009064632.1">
    <property type="nucleotide sequence ID" value="XM_009066384.1"/>
</dbReference>
<dbReference type="AlphaFoldDB" id="V3ZUN3"/>
<evidence type="ECO:0000259" key="8">
    <source>
        <dbReference type="PROSITE" id="PS50235"/>
    </source>
</evidence>
<dbReference type="STRING" id="225164.V3ZUN3"/>
<evidence type="ECO:0000259" key="9">
    <source>
        <dbReference type="PROSITE" id="PS50822"/>
    </source>
</evidence>
<dbReference type="Proteomes" id="UP000030746">
    <property type="component" value="Unassembled WGS sequence"/>
</dbReference>